<keyword evidence="2" id="KW-0560">Oxidoreductase</keyword>
<feature type="non-terminal residue" evidence="2">
    <location>
        <position position="1"/>
    </location>
</feature>
<feature type="compositionally biased region" description="Basic and acidic residues" evidence="1">
    <location>
        <begin position="310"/>
        <end position="321"/>
    </location>
</feature>
<feature type="region of interest" description="Disordered" evidence="1">
    <location>
        <begin position="1"/>
        <end position="170"/>
    </location>
</feature>
<dbReference type="EC" id="1.6.5.3" evidence="2"/>
<keyword evidence="2" id="KW-0830">Ubiquinone</keyword>
<feature type="compositionally biased region" description="Basic residues" evidence="1">
    <location>
        <begin position="143"/>
        <end position="170"/>
    </location>
</feature>
<feature type="region of interest" description="Disordered" evidence="1">
    <location>
        <begin position="255"/>
        <end position="321"/>
    </location>
</feature>
<name>A0A6J4L8F6_9ACTN</name>
<dbReference type="AlphaFoldDB" id="A0A6J4L8F6"/>
<sequence length="438" mass="50089">GLHPRPVPQLGRRRLLHDRRLHPSGRLHRPAQGARDGAGRDHRAGQGLRAARPRRRRLPDRDEVGLHPAGHRGAGGQAALPRRQRRRVRAGHLQGHPVHAGQPARPGRGRRHRVVRHPGLLRRDLRARRDRARHPPAAAGRDRRVRRRPPRQGHRRDRLRPRRRGARRLRRVHLRRGDGAARLARGLPRPAAAAPAVPGHARAVRQPDGGEQRRVDRLGPEHRARRRRVVLLHGHREEQGLHPVLAVRPREEPRPVRGAARHHAAPAARAVRRDPRGPRAEVLDPGRLVHPAAHRRAPRRPAGLRGRRGGRLDARHQGAADLRRDDLRRPRHRALDRVLRPRVLRQVHALPRGDLLDGAGAAAPRGRYRLRGGHRHAAGHLRQHLRPVVLRAGRRGHQPHRVRRAVLPRRVRRACDEPRVPVRPARLDRLRHRRDLRM</sequence>
<organism evidence="2">
    <name type="scientific">uncultured Nocardioidaceae bacterium</name>
    <dbReference type="NCBI Taxonomy" id="253824"/>
    <lineage>
        <taxon>Bacteria</taxon>
        <taxon>Bacillati</taxon>
        <taxon>Actinomycetota</taxon>
        <taxon>Actinomycetes</taxon>
        <taxon>Propionibacteriales</taxon>
        <taxon>Nocardioidaceae</taxon>
        <taxon>environmental samples</taxon>
    </lineage>
</organism>
<gene>
    <name evidence="2" type="ORF">AVDCRST_MAG29-733</name>
</gene>
<protein>
    <submittedName>
        <fullName evidence="2">NADH-ubiquinone oxidoreductase chain F</fullName>
        <ecNumber evidence="2">1.6.5.3</ecNumber>
    </submittedName>
</protein>
<evidence type="ECO:0000313" key="2">
    <source>
        <dbReference type="EMBL" id="CAA9325886.1"/>
    </source>
</evidence>
<feature type="compositionally biased region" description="Basic and acidic residues" evidence="1">
    <location>
        <begin position="271"/>
        <end position="284"/>
    </location>
</feature>
<reference evidence="2" key="1">
    <citation type="submission" date="2020-02" db="EMBL/GenBank/DDBJ databases">
        <authorList>
            <person name="Meier V. D."/>
        </authorList>
    </citation>
    <scope>NUCLEOTIDE SEQUENCE</scope>
    <source>
        <strain evidence="2">AVDCRST_MAG29</strain>
    </source>
</reference>
<feature type="non-terminal residue" evidence="2">
    <location>
        <position position="438"/>
    </location>
</feature>
<dbReference type="GO" id="GO:0016491">
    <property type="term" value="F:oxidoreductase activity"/>
    <property type="evidence" value="ECO:0007669"/>
    <property type="project" value="UniProtKB-KW"/>
</dbReference>
<evidence type="ECO:0000256" key="1">
    <source>
        <dbReference type="SAM" id="MobiDB-lite"/>
    </source>
</evidence>
<accession>A0A6J4L8F6</accession>
<feature type="compositionally biased region" description="Basic residues" evidence="1">
    <location>
        <begin position="107"/>
        <end position="134"/>
    </location>
</feature>
<feature type="region of interest" description="Disordered" evidence="1">
    <location>
        <begin position="189"/>
        <end position="215"/>
    </location>
</feature>
<feature type="compositionally biased region" description="Basic residues" evidence="1">
    <location>
        <begin position="11"/>
        <end position="29"/>
    </location>
</feature>
<proteinExistence type="predicted"/>
<dbReference type="EMBL" id="CADCUG010000041">
    <property type="protein sequence ID" value="CAA9325886.1"/>
    <property type="molecule type" value="Genomic_DNA"/>
</dbReference>
<feature type="compositionally biased region" description="Low complexity" evidence="1">
    <location>
        <begin position="189"/>
        <end position="201"/>
    </location>
</feature>